<dbReference type="Gene3D" id="3.30.160.20">
    <property type="match status" value="1"/>
</dbReference>
<evidence type="ECO:0008006" key="3">
    <source>
        <dbReference type="Google" id="ProtNLM"/>
    </source>
</evidence>
<reference evidence="1 2" key="1">
    <citation type="journal article" date="2018" name="BMC Genomics">
        <title>Comparative genome analyses reveal sequence features reflecting distinct modes of host-adaptation between dicot and monocot powdery mildew.</title>
        <authorList>
            <person name="Wu Y."/>
            <person name="Ma X."/>
            <person name="Pan Z."/>
            <person name="Kale S.D."/>
            <person name="Song Y."/>
            <person name="King H."/>
            <person name="Zhang Q."/>
            <person name="Presley C."/>
            <person name="Deng X."/>
            <person name="Wei C.I."/>
            <person name="Xiao S."/>
        </authorList>
    </citation>
    <scope>NUCLEOTIDE SEQUENCE [LARGE SCALE GENOMIC DNA]</scope>
    <source>
        <strain evidence="1">UMSG2</strain>
    </source>
</reference>
<gene>
    <name evidence="1" type="ORF">OnM2_016030</name>
</gene>
<dbReference type="Proteomes" id="UP000286134">
    <property type="component" value="Unassembled WGS sequence"/>
</dbReference>
<comment type="caution">
    <text evidence="1">The sequence shown here is derived from an EMBL/GenBank/DDBJ whole genome shotgun (WGS) entry which is preliminary data.</text>
</comment>
<dbReference type="OrthoDB" id="10357903at2759"/>
<accession>A0A420I4W1</accession>
<dbReference type="AlphaFoldDB" id="A0A420I4W1"/>
<evidence type="ECO:0000313" key="2">
    <source>
        <dbReference type="Proteomes" id="UP000286134"/>
    </source>
</evidence>
<name>A0A420I4W1_9PEZI</name>
<dbReference type="SUPFAM" id="SSF54768">
    <property type="entry name" value="dsRNA-binding domain-like"/>
    <property type="match status" value="1"/>
</dbReference>
<proteinExistence type="predicted"/>
<protein>
    <recommendedName>
        <fullName evidence="3">DRBM domain-containing protein</fullName>
    </recommendedName>
</protein>
<organism evidence="1 2">
    <name type="scientific">Erysiphe neolycopersici</name>
    <dbReference type="NCBI Taxonomy" id="212602"/>
    <lineage>
        <taxon>Eukaryota</taxon>
        <taxon>Fungi</taxon>
        <taxon>Dikarya</taxon>
        <taxon>Ascomycota</taxon>
        <taxon>Pezizomycotina</taxon>
        <taxon>Leotiomycetes</taxon>
        <taxon>Erysiphales</taxon>
        <taxon>Erysiphaceae</taxon>
        <taxon>Erysiphe</taxon>
    </lineage>
</organism>
<evidence type="ECO:0000313" key="1">
    <source>
        <dbReference type="EMBL" id="RKF64737.1"/>
    </source>
</evidence>
<sequence length="68" mass="7895">MAGQWELALESICASRGYSRPHYIESDCDLGYMYFIVVDGQVYTGLCYESREEARDEAARVAYRELTW</sequence>
<keyword evidence="2" id="KW-1185">Reference proteome</keyword>
<dbReference type="EMBL" id="MCFK01001676">
    <property type="protein sequence ID" value="RKF64737.1"/>
    <property type="molecule type" value="Genomic_DNA"/>
</dbReference>